<protein>
    <recommendedName>
        <fullName evidence="3">RNase H type-1 domain-containing protein</fullName>
    </recommendedName>
</protein>
<reference evidence="1" key="2">
    <citation type="submission" date="2020-05" db="UniProtKB">
        <authorList>
            <consortium name="EnsemblMetazoa"/>
        </authorList>
    </citation>
    <scope>IDENTIFICATION</scope>
    <source>
        <strain evidence="1">Indian</strain>
    </source>
</reference>
<sequence length="156" mass="17402">MQQYFHNLIASQYRIHHKIYTDGSVEDSSAGCGISSSNASCSIKLPDNTTIFSAEAIAIYLAAEETTVDDRPNVIFTDSASVLKALEKGSMHQTDGCLLDRSFESMRSKSYNKIKNWTYATNPHTPFEKGVTIDMPVLWPGCHSTAYTNRMPWVLL</sequence>
<dbReference type="InterPro" id="IPR012337">
    <property type="entry name" value="RNaseH-like_sf"/>
</dbReference>
<evidence type="ECO:0008006" key="3">
    <source>
        <dbReference type="Google" id="ProtNLM"/>
    </source>
</evidence>
<keyword evidence="2" id="KW-1185">Reference proteome</keyword>
<name>A0A182Y134_ANOST</name>
<dbReference type="CDD" id="cd09276">
    <property type="entry name" value="Rnase_HI_RT_non_LTR"/>
    <property type="match status" value="1"/>
</dbReference>
<evidence type="ECO:0000313" key="2">
    <source>
        <dbReference type="Proteomes" id="UP000076408"/>
    </source>
</evidence>
<dbReference type="InterPro" id="IPR036397">
    <property type="entry name" value="RNaseH_sf"/>
</dbReference>
<dbReference type="EnsemblMetazoa" id="ASTEI02170-RA">
    <property type="protein sequence ID" value="ASTEI02170-PA"/>
    <property type="gene ID" value="ASTEI02170"/>
</dbReference>
<dbReference type="GO" id="GO:0003676">
    <property type="term" value="F:nucleic acid binding"/>
    <property type="evidence" value="ECO:0007669"/>
    <property type="project" value="InterPro"/>
</dbReference>
<organism evidence="1 2">
    <name type="scientific">Anopheles stephensi</name>
    <name type="common">Indo-Pakistan malaria mosquito</name>
    <dbReference type="NCBI Taxonomy" id="30069"/>
    <lineage>
        <taxon>Eukaryota</taxon>
        <taxon>Metazoa</taxon>
        <taxon>Ecdysozoa</taxon>
        <taxon>Arthropoda</taxon>
        <taxon>Hexapoda</taxon>
        <taxon>Insecta</taxon>
        <taxon>Pterygota</taxon>
        <taxon>Neoptera</taxon>
        <taxon>Endopterygota</taxon>
        <taxon>Diptera</taxon>
        <taxon>Nematocera</taxon>
        <taxon>Culicoidea</taxon>
        <taxon>Culicidae</taxon>
        <taxon>Anophelinae</taxon>
        <taxon>Anopheles</taxon>
    </lineage>
</organism>
<accession>A0A182Y134</accession>
<reference evidence="2" key="1">
    <citation type="journal article" date="2014" name="Genome Biol.">
        <title>Genome analysis of a major urban malaria vector mosquito, Anopheles stephensi.</title>
        <authorList>
            <person name="Jiang X."/>
            <person name="Peery A."/>
            <person name="Hall A.B."/>
            <person name="Sharma A."/>
            <person name="Chen X.G."/>
            <person name="Waterhouse R.M."/>
            <person name="Komissarov A."/>
            <person name="Riehle M.M."/>
            <person name="Shouche Y."/>
            <person name="Sharakhova M.V."/>
            <person name="Lawson D."/>
            <person name="Pakpour N."/>
            <person name="Arensburger P."/>
            <person name="Davidson V.L."/>
            <person name="Eiglmeier K."/>
            <person name="Emrich S."/>
            <person name="George P."/>
            <person name="Kennedy R.C."/>
            <person name="Mane S.P."/>
            <person name="Maslen G."/>
            <person name="Oringanje C."/>
            <person name="Qi Y."/>
            <person name="Settlage R."/>
            <person name="Tojo M."/>
            <person name="Tubio J.M."/>
            <person name="Unger M.F."/>
            <person name="Wang B."/>
            <person name="Vernick K.D."/>
            <person name="Ribeiro J.M."/>
            <person name="James A.A."/>
            <person name="Michel K."/>
            <person name="Riehle M.A."/>
            <person name="Luckhart S."/>
            <person name="Sharakhov I.V."/>
            <person name="Tu Z."/>
        </authorList>
    </citation>
    <scope>NUCLEOTIDE SEQUENCE [LARGE SCALE GENOMIC DNA]</scope>
    <source>
        <strain evidence="2">Indian</strain>
    </source>
</reference>
<dbReference type="VEuPathDB" id="VectorBase:ASTEI02170"/>
<dbReference type="Gene3D" id="3.30.420.10">
    <property type="entry name" value="Ribonuclease H-like superfamily/Ribonuclease H"/>
    <property type="match status" value="1"/>
</dbReference>
<dbReference type="SUPFAM" id="SSF53098">
    <property type="entry name" value="Ribonuclease H-like"/>
    <property type="match status" value="1"/>
</dbReference>
<dbReference type="AlphaFoldDB" id="A0A182Y134"/>
<proteinExistence type="predicted"/>
<dbReference type="Proteomes" id="UP000076408">
    <property type="component" value="Unassembled WGS sequence"/>
</dbReference>
<evidence type="ECO:0000313" key="1">
    <source>
        <dbReference type="EnsemblMetazoa" id="ASTEI02170-PA"/>
    </source>
</evidence>